<dbReference type="EMBL" id="QXXA01000005">
    <property type="protein sequence ID" value="NBI06268.1"/>
    <property type="molecule type" value="Genomic_DNA"/>
</dbReference>
<dbReference type="GO" id="GO:0005524">
    <property type="term" value="F:ATP binding"/>
    <property type="evidence" value="ECO:0007669"/>
    <property type="project" value="UniProtKB-UniRule"/>
</dbReference>
<feature type="domain" description="TRNA-binding" evidence="18">
    <location>
        <begin position="551"/>
        <end position="651"/>
    </location>
</feature>
<dbReference type="InterPro" id="IPR002547">
    <property type="entry name" value="tRNA-bd_dom"/>
</dbReference>
<dbReference type="PANTHER" id="PTHR43326:SF1">
    <property type="entry name" value="METHIONINE--TRNA LIGASE, MITOCHONDRIAL"/>
    <property type="match status" value="1"/>
</dbReference>
<dbReference type="OrthoDB" id="9810191at2"/>
<evidence type="ECO:0000313" key="19">
    <source>
        <dbReference type="EMBL" id="NBI06268.1"/>
    </source>
</evidence>
<evidence type="ECO:0000256" key="4">
    <source>
        <dbReference type="ARBA" id="ARBA00011738"/>
    </source>
</evidence>
<dbReference type="Pfam" id="PF01406">
    <property type="entry name" value="tRNA-synt_1e"/>
    <property type="match status" value="1"/>
</dbReference>
<comment type="similarity">
    <text evidence="3 16">Belongs to the class-I aminoacyl-tRNA synthetase family. MetG type 2A subfamily.</text>
</comment>
<dbReference type="NCBIfam" id="TIGR00399">
    <property type="entry name" value="metG_C_term"/>
    <property type="match status" value="1"/>
</dbReference>
<dbReference type="CDD" id="cd07957">
    <property type="entry name" value="Anticodon_Ia_Met"/>
    <property type="match status" value="1"/>
</dbReference>
<dbReference type="FunFam" id="2.40.50.140:FF:000042">
    <property type="entry name" value="Methionine--tRNA ligase"/>
    <property type="match status" value="1"/>
</dbReference>
<comment type="function">
    <text evidence="1 16">Is required not only for elongation of protein synthesis but also for the initiation of all mRNA translation through initiator tRNA(fMet) aminoacylation.</text>
</comment>
<keyword evidence="17" id="KW-0175">Coiled coil</keyword>
<evidence type="ECO:0000256" key="7">
    <source>
        <dbReference type="ARBA" id="ARBA00022598"/>
    </source>
</evidence>
<dbReference type="InterPro" id="IPR014729">
    <property type="entry name" value="Rossmann-like_a/b/a_fold"/>
</dbReference>
<dbReference type="NCBIfam" id="NF008900">
    <property type="entry name" value="PRK12267.1"/>
    <property type="match status" value="1"/>
</dbReference>
<dbReference type="PROSITE" id="PS50886">
    <property type="entry name" value="TRBD"/>
    <property type="match status" value="1"/>
</dbReference>
<evidence type="ECO:0000256" key="12">
    <source>
        <dbReference type="ARBA" id="ARBA00022884"/>
    </source>
</evidence>
<dbReference type="CDD" id="cd00814">
    <property type="entry name" value="MetRS_core"/>
    <property type="match status" value="1"/>
</dbReference>
<evidence type="ECO:0000256" key="11">
    <source>
        <dbReference type="ARBA" id="ARBA00022840"/>
    </source>
</evidence>
<dbReference type="GO" id="GO:0005737">
    <property type="term" value="C:cytoplasm"/>
    <property type="evidence" value="ECO:0007669"/>
    <property type="project" value="UniProtKB-SubCell"/>
</dbReference>
<dbReference type="Pfam" id="PF09334">
    <property type="entry name" value="tRNA-synt_1g"/>
    <property type="match status" value="1"/>
</dbReference>
<proteinExistence type="inferred from homology"/>
<dbReference type="AlphaFoldDB" id="A0A845QYN1"/>
<dbReference type="EC" id="6.1.1.10" evidence="16"/>
<dbReference type="Proteomes" id="UP000467132">
    <property type="component" value="Unassembled WGS sequence"/>
</dbReference>
<dbReference type="Gene3D" id="2.170.220.10">
    <property type="match status" value="1"/>
</dbReference>
<keyword evidence="12 16" id="KW-0694">RNA-binding</keyword>
<dbReference type="InterPro" id="IPR032678">
    <property type="entry name" value="tRNA-synt_1_cat_dom"/>
</dbReference>
<keyword evidence="5 16" id="KW-0963">Cytoplasm</keyword>
<dbReference type="InterPro" id="IPR014758">
    <property type="entry name" value="Met-tRNA_synth"/>
</dbReference>
<evidence type="ECO:0000256" key="2">
    <source>
        <dbReference type="ARBA" id="ARBA00004496"/>
    </source>
</evidence>
<dbReference type="Gene3D" id="1.10.730.10">
    <property type="entry name" value="Isoleucyl-tRNA Synthetase, Domain 1"/>
    <property type="match status" value="1"/>
</dbReference>
<dbReference type="SUPFAM" id="SSF47323">
    <property type="entry name" value="Anticodon-binding domain of a subclass of class I aminoacyl-tRNA synthetases"/>
    <property type="match status" value="1"/>
</dbReference>
<sequence>MKDKNSFYITTPLYYPSANLTIGHTYTTVAVDALARYKRLQGYDVKFLTGTDEHGQKIEKVANEKGIKPKEYVDKIVGEIKELWETMDISYDIFIRTTDYYHEETVKKIFKTLYEKGDIYKGVYEGYYCTPCESFFTEKQLNEGKCPDCNRHVEKQKEETYFFKLSKYTDKLIKHIEENPDFIQPESRRNEMLNNFLKPGLDDLSVTRSSFDWGIKVPFDEEHVIYVWTDALSNYISALGYLSDDDSDYKKYWPADIHFVGKEIVRFHTIIWPAILMALGEELPKQVFGHGWILFDDDKMSKSKGNVVYPESIIDLYGVDALKYFLLREFTFGQDGSFTKEKFMNRLNSDLANDLGNLVSRTVAMIDKYNGGIIPDVKEEGKFDESLKGLAISTPTMVDSHMNELKYSNALEEIWKLISRTNKYIDETTPWILAKDEDKKDRLDTVLYNLSESIRIISVLIRPFMENTSNQIWKQLGIDKGPETTWESLSNWGRLKSGSNVRKEGPMFPRLEVEKEIEKLDEANKKLVEQRTGKMNKEEKKVETNYISLDEFDKVDLKVAEIIKAEKHPDADKLLVFKLKVGEEERQIVSGIAEVYSPEELIGKKVVIVANLKPIKLRGVKSEGMILSAEKGKAISLLTTLDEIESGAKVL</sequence>
<dbReference type="FunFam" id="2.170.220.10:FF:000002">
    <property type="entry name" value="Methionine--tRNA ligase"/>
    <property type="match status" value="1"/>
</dbReference>
<dbReference type="SUPFAM" id="SSF50249">
    <property type="entry name" value="Nucleic acid-binding proteins"/>
    <property type="match status" value="1"/>
</dbReference>
<keyword evidence="20" id="KW-1185">Reference proteome</keyword>
<evidence type="ECO:0000256" key="10">
    <source>
        <dbReference type="ARBA" id="ARBA00022833"/>
    </source>
</evidence>
<dbReference type="Gene3D" id="3.40.50.620">
    <property type="entry name" value="HUPs"/>
    <property type="match status" value="1"/>
</dbReference>
<comment type="cofactor">
    <cofactor evidence="16">
        <name>Zn(2+)</name>
        <dbReference type="ChEBI" id="CHEBI:29105"/>
    </cofactor>
    <text evidence="16">Binds 1 zinc ion per subunit.</text>
</comment>
<dbReference type="InterPro" id="IPR015413">
    <property type="entry name" value="Methionyl/Leucyl_tRNA_Synth"/>
</dbReference>
<evidence type="ECO:0000256" key="8">
    <source>
        <dbReference type="ARBA" id="ARBA00022723"/>
    </source>
</evidence>
<dbReference type="FunFam" id="1.10.730.10:FF:000026">
    <property type="entry name" value="Methionine--tRNA ligase"/>
    <property type="match status" value="1"/>
</dbReference>
<keyword evidence="13 16" id="KW-0648">Protein biosynthesis</keyword>
<evidence type="ECO:0000256" key="6">
    <source>
        <dbReference type="ARBA" id="ARBA00022555"/>
    </source>
</evidence>
<dbReference type="Pfam" id="PF01588">
    <property type="entry name" value="tRNA_bind"/>
    <property type="match status" value="1"/>
</dbReference>
<organism evidence="19 20">
    <name type="scientific">Senegalia massiliensis</name>
    <dbReference type="NCBI Taxonomy" id="1720316"/>
    <lineage>
        <taxon>Bacteria</taxon>
        <taxon>Bacillati</taxon>
        <taxon>Bacillota</taxon>
        <taxon>Clostridia</taxon>
        <taxon>Eubacteriales</taxon>
        <taxon>Clostridiaceae</taxon>
        <taxon>Senegalia</taxon>
    </lineage>
</organism>
<dbReference type="PANTHER" id="PTHR43326">
    <property type="entry name" value="METHIONYL-TRNA SYNTHETASE"/>
    <property type="match status" value="1"/>
</dbReference>
<dbReference type="InterPro" id="IPR012340">
    <property type="entry name" value="NA-bd_OB-fold"/>
</dbReference>
<dbReference type="GO" id="GO:0000049">
    <property type="term" value="F:tRNA binding"/>
    <property type="evidence" value="ECO:0007669"/>
    <property type="project" value="UniProtKB-UniRule"/>
</dbReference>
<feature type="binding site" evidence="16">
    <location>
        <position position="149"/>
    </location>
    <ligand>
        <name>Zn(2+)</name>
        <dbReference type="ChEBI" id="CHEBI:29105"/>
    </ligand>
</feature>
<evidence type="ECO:0000256" key="3">
    <source>
        <dbReference type="ARBA" id="ARBA00006590"/>
    </source>
</evidence>
<dbReference type="GO" id="GO:0004825">
    <property type="term" value="F:methionine-tRNA ligase activity"/>
    <property type="evidence" value="ECO:0007669"/>
    <property type="project" value="UniProtKB-UniRule"/>
</dbReference>
<dbReference type="Gene3D" id="2.40.50.140">
    <property type="entry name" value="Nucleic acid-binding proteins"/>
    <property type="match status" value="1"/>
</dbReference>
<keyword evidence="6 16" id="KW-0820">tRNA-binding</keyword>
<reference evidence="19 20" key="1">
    <citation type="submission" date="2018-08" db="EMBL/GenBank/DDBJ databases">
        <title>Murine metabolic-syndrome-specific gut microbial biobank.</title>
        <authorList>
            <person name="Liu C."/>
        </authorList>
    </citation>
    <scope>NUCLEOTIDE SEQUENCE [LARGE SCALE GENOMIC DNA]</scope>
    <source>
        <strain evidence="19 20">583</strain>
    </source>
</reference>
<gene>
    <name evidence="16" type="primary">metG</name>
    <name evidence="19" type="ORF">D3Z33_05260</name>
</gene>
<dbReference type="InterPro" id="IPR033911">
    <property type="entry name" value="MetRS_core"/>
</dbReference>
<evidence type="ECO:0000256" key="9">
    <source>
        <dbReference type="ARBA" id="ARBA00022741"/>
    </source>
</evidence>
<evidence type="ECO:0000313" key="20">
    <source>
        <dbReference type="Proteomes" id="UP000467132"/>
    </source>
</evidence>
<dbReference type="InterPro" id="IPR004495">
    <property type="entry name" value="Met-tRNA-synth_bsu_C"/>
</dbReference>
<dbReference type="InterPro" id="IPR009080">
    <property type="entry name" value="tRNAsynth_Ia_anticodon-bd"/>
</dbReference>
<dbReference type="CDD" id="cd02800">
    <property type="entry name" value="tRNA_bind_EcMetRS_like"/>
    <property type="match status" value="1"/>
</dbReference>
<dbReference type="GO" id="GO:0006431">
    <property type="term" value="P:methionyl-tRNA aminoacylation"/>
    <property type="evidence" value="ECO:0007669"/>
    <property type="project" value="UniProtKB-UniRule"/>
</dbReference>
<feature type="coiled-coil region" evidence="17">
    <location>
        <begin position="510"/>
        <end position="540"/>
    </location>
</feature>
<dbReference type="InterPro" id="IPR001412">
    <property type="entry name" value="aa-tRNA-synth_I_CS"/>
</dbReference>
<keyword evidence="7 16" id="KW-0436">Ligase</keyword>
<evidence type="ECO:0000259" key="18">
    <source>
        <dbReference type="PROSITE" id="PS50886"/>
    </source>
</evidence>
<dbReference type="InterPro" id="IPR041872">
    <property type="entry name" value="Anticodon_Met"/>
</dbReference>
<dbReference type="NCBIfam" id="TIGR00398">
    <property type="entry name" value="metG"/>
    <property type="match status" value="1"/>
</dbReference>
<evidence type="ECO:0000256" key="5">
    <source>
        <dbReference type="ARBA" id="ARBA00022490"/>
    </source>
</evidence>
<feature type="binding site" evidence="16">
    <location>
        <position position="146"/>
    </location>
    <ligand>
        <name>Zn(2+)</name>
        <dbReference type="ChEBI" id="CHEBI:29105"/>
    </ligand>
</feature>
<keyword evidence="8 16" id="KW-0479">Metal-binding</keyword>
<comment type="subunit">
    <text evidence="4 16">Homodimer.</text>
</comment>
<evidence type="ECO:0000256" key="16">
    <source>
        <dbReference type="HAMAP-Rule" id="MF_01228"/>
    </source>
</evidence>
<comment type="catalytic activity">
    <reaction evidence="15 16">
        <text>tRNA(Met) + L-methionine + ATP = L-methionyl-tRNA(Met) + AMP + diphosphate</text>
        <dbReference type="Rhea" id="RHEA:13481"/>
        <dbReference type="Rhea" id="RHEA-COMP:9667"/>
        <dbReference type="Rhea" id="RHEA-COMP:9698"/>
        <dbReference type="ChEBI" id="CHEBI:30616"/>
        <dbReference type="ChEBI" id="CHEBI:33019"/>
        <dbReference type="ChEBI" id="CHEBI:57844"/>
        <dbReference type="ChEBI" id="CHEBI:78442"/>
        <dbReference type="ChEBI" id="CHEBI:78530"/>
        <dbReference type="ChEBI" id="CHEBI:456215"/>
        <dbReference type="EC" id="6.1.1.10"/>
    </reaction>
</comment>
<protein>
    <recommendedName>
        <fullName evidence="16">Methionine--tRNA ligase</fullName>
        <ecNumber evidence="16">6.1.1.10</ecNumber>
    </recommendedName>
    <alternativeName>
        <fullName evidence="16">Methionyl-tRNA synthetase</fullName>
        <shortName evidence="16">MetRS</shortName>
    </alternativeName>
</protein>
<dbReference type="PROSITE" id="PS00178">
    <property type="entry name" value="AA_TRNA_LIGASE_I"/>
    <property type="match status" value="1"/>
</dbReference>
<evidence type="ECO:0000256" key="13">
    <source>
        <dbReference type="ARBA" id="ARBA00022917"/>
    </source>
</evidence>
<keyword evidence="10 16" id="KW-0862">Zinc</keyword>
<feature type="short sequence motif" description="'KMSKS' region" evidence="16">
    <location>
        <begin position="299"/>
        <end position="303"/>
    </location>
</feature>
<feature type="binding site" evidence="16">
    <location>
        <position position="129"/>
    </location>
    <ligand>
        <name>Zn(2+)</name>
        <dbReference type="ChEBI" id="CHEBI:29105"/>
    </ligand>
</feature>
<comment type="caution">
    <text evidence="16">Lacks conserved residue(s) required for the propagation of feature annotation.</text>
</comment>
<dbReference type="SUPFAM" id="SSF52374">
    <property type="entry name" value="Nucleotidylyl transferase"/>
    <property type="match status" value="1"/>
</dbReference>
<dbReference type="Pfam" id="PF19303">
    <property type="entry name" value="Anticodon_3"/>
    <property type="match status" value="1"/>
</dbReference>
<evidence type="ECO:0000256" key="15">
    <source>
        <dbReference type="ARBA" id="ARBA00047364"/>
    </source>
</evidence>
<dbReference type="HAMAP" id="MF_01228">
    <property type="entry name" value="Met_tRNA_synth_type2"/>
    <property type="match status" value="1"/>
</dbReference>
<name>A0A845QYN1_9CLOT</name>
<dbReference type="InterPro" id="IPR023457">
    <property type="entry name" value="Met-tRNA_synth_2"/>
</dbReference>
<keyword evidence="11 16" id="KW-0067">ATP-binding</keyword>
<evidence type="ECO:0000256" key="1">
    <source>
        <dbReference type="ARBA" id="ARBA00003314"/>
    </source>
</evidence>
<keyword evidence="14 16" id="KW-0030">Aminoacyl-tRNA synthetase</keyword>
<dbReference type="PRINTS" id="PR01041">
    <property type="entry name" value="TRNASYNTHMET"/>
</dbReference>
<evidence type="ECO:0000256" key="17">
    <source>
        <dbReference type="SAM" id="Coils"/>
    </source>
</evidence>
<feature type="binding site" evidence="16">
    <location>
        <position position="132"/>
    </location>
    <ligand>
        <name>Zn(2+)</name>
        <dbReference type="ChEBI" id="CHEBI:29105"/>
    </ligand>
</feature>
<keyword evidence="9 16" id="KW-0547">Nucleotide-binding</keyword>
<comment type="caution">
    <text evidence="19">The sequence shown here is derived from an EMBL/GenBank/DDBJ whole genome shotgun (WGS) entry which is preliminary data.</text>
</comment>
<dbReference type="GO" id="GO:0046872">
    <property type="term" value="F:metal ion binding"/>
    <property type="evidence" value="ECO:0007669"/>
    <property type="project" value="UniProtKB-KW"/>
</dbReference>
<comment type="subcellular location">
    <subcellularLocation>
        <location evidence="2 16">Cytoplasm</location>
    </subcellularLocation>
</comment>
<accession>A0A845QYN1</accession>
<evidence type="ECO:0000256" key="14">
    <source>
        <dbReference type="ARBA" id="ARBA00023146"/>
    </source>
</evidence>